<evidence type="ECO:0000313" key="2">
    <source>
        <dbReference type="Proteomes" id="UP000092460"/>
    </source>
</evidence>
<keyword evidence="2" id="KW-1185">Reference proteome</keyword>
<evidence type="ECO:0000313" key="1">
    <source>
        <dbReference type="EnsemblMetazoa" id="GPPI039846-PA"/>
    </source>
</evidence>
<dbReference type="VEuPathDB" id="VectorBase:GPPI039846"/>
<reference evidence="2" key="1">
    <citation type="submission" date="2015-01" db="EMBL/GenBank/DDBJ databases">
        <authorList>
            <person name="Aksoy S."/>
            <person name="Warren W."/>
            <person name="Wilson R.K."/>
        </authorList>
    </citation>
    <scope>NUCLEOTIDE SEQUENCE [LARGE SCALE GENOMIC DNA]</scope>
    <source>
        <strain evidence="2">IAEA</strain>
    </source>
</reference>
<reference evidence="1" key="2">
    <citation type="submission" date="2020-05" db="UniProtKB">
        <authorList>
            <consortium name="EnsemblMetazoa"/>
        </authorList>
    </citation>
    <scope>IDENTIFICATION</scope>
    <source>
        <strain evidence="1">IAEA</strain>
    </source>
</reference>
<organism evidence="1 2">
    <name type="scientific">Glossina palpalis gambiensis</name>
    <dbReference type="NCBI Taxonomy" id="67801"/>
    <lineage>
        <taxon>Eukaryota</taxon>
        <taxon>Metazoa</taxon>
        <taxon>Ecdysozoa</taxon>
        <taxon>Arthropoda</taxon>
        <taxon>Hexapoda</taxon>
        <taxon>Insecta</taxon>
        <taxon>Pterygota</taxon>
        <taxon>Neoptera</taxon>
        <taxon>Endopterygota</taxon>
        <taxon>Diptera</taxon>
        <taxon>Brachycera</taxon>
        <taxon>Muscomorpha</taxon>
        <taxon>Hippoboscoidea</taxon>
        <taxon>Glossinidae</taxon>
        <taxon>Glossina</taxon>
    </lineage>
</organism>
<dbReference type="AlphaFoldDB" id="A0A1B0BTB2"/>
<protein>
    <submittedName>
        <fullName evidence="1">Uncharacterized protein</fullName>
    </submittedName>
</protein>
<dbReference type="EMBL" id="JXJN01020059">
    <property type="status" value="NOT_ANNOTATED_CDS"/>
    <property type="molecule type" value="Genomic_DNA"/>
</dbReference>
<dbReference type="EMBL" id="JXJN01020058">
    <property type="status" value="NOT_ANNOTATED_CDS"/>
    <property type="molecule type" value="Genomic_DNA"/>
</dbReference>
<sequence>MVITDLFYFRTYECSVSTVSWLLLNFNQSRENILEKKFQSKRSRQKFQYARYLHSMGNGFKLRKITQPRVFRPSYPWLVKFPSDCLNLKFTDSCSDIATAHNAHCMRVLEKCSFIRL</sequence>
<dbReference type="EnsemblMetazoa" id="GPPI039846-RA">
    <property type="protein sequence ID" value="GPPI039846-PA"/>
    <property type="gene ID" value="GPPI039846"/>
</dbReference>
<dbReference type="Proteomes" id="UP000092460">
    <property type="component" value="Unassembled WGS sequence"/>
</dbReference>
<accession>A0A1B0BTB2</accession>
<name>A0A1B0BTB2_9MUSC</name>
<proteinExistence type="predicted"/>